<dbReference type="AlphaFoldDB" id="C6M2B6"/>
<comment type="caution">
    <text evidence="1">The sequence shown here is derived from an EMBL/GenBank/DDBJ whole genome shotgun (WGS) entry which is preliminary data.</text>
</comment>
<reference evidence="1" key="1">
    <citation type="submission" date="2009-07" db="EMBL/GenBank/DDBJ databases">
        <authorList>
            <person name="Weinstock G."/>
            <person name="Sodergren E."/>
            <person name="Clifton S."/>
            <person name="Fulton L."/>
            <person name="Fulton B."/>
            <person name="Courtney L."/>
            <person name="Fronick C."/>
            <person name="Harrison M."/>
            <person name="Strong C."/>
            <person name="Farmer C."/>
            <person name="Delahaunty K."/>
            <person name="Markovic C."/>
            <person name="Hall O."/>
            <person name="Minx P."/>
            <person name="Tomlinson C."/>
            <person name="Mitreva M."/>
            <person name="Nelson J."/>
            <person name="Hou S."/>
            <person name="Wollam A."/>
            <person name="Pepin K.H."/>
            <person name="Johnson M."/>
            <person name="Bhonagiri V."/>
            <person name="Nash W.E."/>
            <person name="Warren W."/>
            <person name="Chinwalla A."/>
            <person name="Mardis E.R."/>
            <person name="Wilson R.K."/>
        </authorList>
    </citation>
    <scope>NUCLEOTIDE SEQUENCE [LARGE SCALE GENOMIC DNA]</scope>
    <source>
        <strain evidence="1">ATCC 29256</strain>
    </source>
</reference>
<name>C6M2B6_NEISI</name>
<evidence type="ECO:0000313" key="1">
    <source>
        <dbReference type="EMBL" id="EET45437.1"/>
    </source>
</evidence>
<evidence type="ECO:0000313" key="2">
    <source>
        <dbReference type="Proteomes" id="UP000005365"/>
    </source>
</evidence>
<gene>
    <name evidence="1" type="ORF">NEISICOT_00655</name>
</gene>
<protein>
    <submittedName>
        <fullName evidence="1">Uncharacterized protein</fullName>
    </submittedName>
</protein>
<dbReference type="Proteomes" id="UP000005365">
    <property type="component" value="Unassembled WGS sequence"/>
</dbReference>
<keyword evidence="2" id="KW-1185">Reference proteome</keyword>
<dbReference type="EMBL" id="ACKO02000003">
    <property type="protein sequence ID" value="EET45437.1"/>
    <property type="molecule type" value="Genomic_DNA"/>
</dbReference>
<proteinExistence type="predicted"/>
<accession>C6M2B6</accession>
<sequence length="68" mass="7087">MIFRFIGCCSLFSGTQSPASSSFNSAAHALPNKAAYKAIILAVFIKFSENKTAVCLSACGLPLTKNAG</sequence>
<organism evidence="1 2">
    <name type="scientific">Neisseria sicca ATCC 29256</name>
    <dbReference type="NCBI Taxonomy" id="547045"/>
    <lineage>
        <taxon>Bacteria</taxon>
        <taxon>Pseudomonadati</taxon>
        <taxon>Pseudomonadota</taxon>
        <taxon>Betaproteobacteria</taxon>
        <taxon>Neisseriales</taxon>
        <taxon>Neisseriaceae</taxon>
        <taxon>Neisseria</taxon>
    </lineage>
</organism>